<keyword evidence="4" id="KW-0175">Coiled coil</keyword>
<dbReference type="PANTHER" id="PTHR44943:SF8">
    <property type="entry name" value="TPR REPEAT-CONTAINING PROTEIN MJ0263"/>
    <property type="match status" value="1"/>
</dbReference>
<reference evidence="6" key="1">
    <citation type="journal article" date="2021" name="ISME J.">
        <title>Fine-scale metabolic discontinuity in a stratified prokaryote microbiome of a Red Sea deep halocline.</title>
        <authorList>
            <person name="Michoud G."/>
            <person name="Ngugi D.K."/>
            <person name="Barozzi A."/>
            <person name="Merlino G."/>
            <person name="Calleja M.L."/>
            <person name="Delgado-Huertas A."/>
            <person name="Moran X.A.G."/>
            <person name="Daffonchio D."/>
        </authorList>
    </citation>
    <scope>NUCLEOTIDE SEQUENCE</scope>
    <source>
        <strain evidence="6">SuakinDeep_MAG55_1</strain>
    </source>
</reference>
<dbReference type="Pfam" id="PF03118">
    <property type="entry name" value="RNA_pol_A_CTD"/>
    <property type="match status" value="2"/>
</dbReference>
<dbReference type="Gene3D" id="1.10.150.20">
    <property type="entry name" value="5' to 3' exonuclease, C-terminal subdomain"/>
    <property type="match status" value="2"/>
</dbReference>
<dbReference type="InterPro" id="IPR011260">
    <property type="entry name" value="RNAP_asu_C"/>
</dbReference>
<feature type="domain" description="RNA polymerase alpha subunit C-terminal" evidence="5">
    <location>
        <begin position="286"/>
        <end position="346"/>
    </location>
</feature>
<dbReference type="GO" id="GO:0003677">
    <property type="term" value="F:DNA binding"/>
    <property type="evidence" value="ECO:0007669"/>
    <property type="project" value="InterPro"/>
</dbReference>
<evidence type="ECO:0000256" key="1">
    <source>
        <dbReference type="ARBA" id="ARBA00022737"/>
    </source>
</evidence>
<evidence type="ECO:0000256" key="3">
    <source>
        <dbReference type="PROSITE-ProRule" id="PRU00339"/>
    </source>
</evidence>
<dbReference type="Proteomes" id="UP000722750">
    <property type="component" value="Unassembled WGS sequence"/>
</dbReference>
<dbReference type="SUPFAM" id="SSF48452">
    <property type="entry name" value="TPR-like"/>
    <property type="match status" value="1"/>
</dbReference>
<dbReference type="InterPro" id="IPR011990">
    <property type="entry name" value="TPR-like_helical_dom_sf"/>
</dbReference>
<dbReference type="EMBL" id="JAANXD010000020">
    <property type="protein sequence ID" value="MBS1257334.1"/>
    <property type="molecule type" value="Genomic_DNA"/>
</dbReference>
<dbReference type="InterPro" id="IPR019734">
    <property type="entry name" value="TPR_rpt"/>
</dbReference>
<evidence type="ECO:0000256" key="2">
    <source>
        <dbReference type="ARBA" id="ARBA00022803"/>
    </source>
</evidence>
<feature type="domain" description="RNA polymerase alpha subunit C-terminal" evidence="5">
    <location>
        <begin position="373"/>
        <end position="432"/>
    </location>
</feature>
<protein>
    <submittedName>
        <fullName evidence="6">DNA-directed RNA polymerase subunit alpha</fullName>
    </submittedName>
</protein>
<evidence type="ECO:0000259" key="5">
    <source>
        <dbReference type="Pfam" id="PF03118"/>
    </source>
</evidence>
<feature type="repeat" description="TPR" evidence="3">
    <location>
        <begin position="157"/>
        <end position="190"/>
    </location>
</feature>
<dbReference type="SMART" id="SM00028">
    <property type="entry name" value="TPR"/>
    <property type="match status" value="5"/>
</dbReference>
<dbReference type="InterPro" id="IPR013105">
    <property type="entry name" value="TPR_2"/>
</dbReference>
<dbReference type="PROSITE" id="PS50293">
    <property type="entry name" value="TPR_REGION"/>
    <property type="match status" value="1"/>
</dbReference>
<dbReference type="GO" id="GO:0003899">
    <property type="term" value="F:DNA-directed RNA polymerase activity"/>
    <property type="evidence" value="ECO:0007669"/>
    <property type="project" value="InterPro"/>
</dbReference>
<keyword evidence="6" id="KW-0240">DNA-directed RNA polymerase</keyword>
<dbReference type="GO" id="GO:0000428">
    <property type="term" value="C:DNA-directed RNA polymerase complex"/>
    <property type="evidence" value="ECO:0007669"/>
    <property type="project" value="UniProtKB-KW"/>
</dbReference>
<evidence type="ECO:0000256" key="4">
    <source>
        <dbReference type="SAM" id="Coils"/>
    </source>
</evidence>
<feature type="coiled-coil region" evidence="4">
    <location>
        <begin position="22"/>
        <end position="56"/>
    </location>
</feature>
<feature type="repeat" description="TPR" evidence="3">
    <location>
        <begin position="225"/>
        <end position="258"/>
    </location>
</feature>
<keyword evidence="1" id="KW-0677">Repeat</keyword>
<keyword evidence="6" id="KW-0804">Transcription</keyword>
<keyword evidence="2 3" id="KW-0802">TPR repeat</keyword>
<dbReference type="Pfam" id="PF13181">
    <property type="entry name" value="TPR_8"/>
    <property type="match status" value="1"/>
</dbReference>
<organism evidence="6 7">
    <name type="scientific">Candidatus Scalindua arabica</name>
    <dbReference type="NCBI Taxonomy" id="1127984"/>
    <lineage>
        <taxon>Bacteria</taxon>
        <taxon>Pseudomonadati</taxon>
        <taxon>Planctomycetota</taxon>
        <taxon>Candidatus Brocadiia</taxon>
        <taxon>Candidatus Brocadiales</taxon>
        <taxon>Candidatus Scalinduaceae</taxon>
        <taxon>Candidatus Scalindua</taxon>
    </lineage>
</organism>
<comment type="caution">
    <text evidence="6">The sequence shown here is derived from an EMBL/GenBank/DDBJ whole genome shotgun (WGS) entry which is preliminary data.</text>
</comment>
<gene>
    <name evidence="6" type="ORF">MAG551_00376</name>
</gene>
<name>A0A941W0Y5_9BACT</name>
<dbReference type="SUPFAM" id="SSF47789">
    <property type="entry name" value="C-terminal domain of RNA polymerase alpha subunit"/>
    <property type="match status" value="2"/>
</dbReference>
<accession>A0A941W0Y5</accession>
<dbReference type="Pfam" id="PF13174">
    <property type="entry name" value="TPR_6"/>
    <property type="match status" value="1"/>
</dbReference>
<sequence length="445" mass="50787">MVSSELDFKEAFSQNELSIENINTLKKQVYTTKENHEKLEKKLQALRSSIKDANDAEAKENTLILGICLWIAGKQEEAIEILTELKSRKIACYFLGKCHQELENYEKAIDCFERSKGTDTKEFEILIDIAETQRMSGDLQSALKSIEKLSKTYDGEASLHYQWAHCLDDLGEDEDALTHYNRALEINPSHPDTLFRLAYDLDLSGEDEKALEYYEKCIQEVPVHTNAMINMGLLYEDNDNYEKAVSCYEAVLQAYPNHEIAKLYLKDARAGINMLYDDDKVKKEDIEIEVLNIPISDFELSVRSKNCLERMNIKTLADLTQVSELELLSYKNFGETSLTEITNILNQKGLRLGQAVDENIHNDIFIDNDTSGDTDILSTPVSEMDLSKHCRKVVEKMGIETIDELVSKTDTELLEQKGFKQADVDEIKDQLDKLGLELYSGNNKE</sequence>
<dbReference type="Pfam" id="PF00515">
    <property type="entry name" value="TPR_1"/>
    <property type="match status" value="1"/>
</dbReference>
<proteinExistence type="predicted"/>
<evidence type="ECO:0000313" key="7">
    <source>
        <dbReference type="Proteomes" id="UP000722750"/>
    </source>
</evidence>
<dbReference type="Gene3D" id="1.25.40.10">
    <property type="entry name" value="Tetratricopeptide repeat domain"/>
    <property type="match status" value="2"/>
</dbReference>
<dbReference type="InterPro" id="IPR051685">
    <property type="entry name" value="Ycf3/AcsC/BcsC/TPR_MFPF"/>
</dbReference>
<dbReference type="AlphaFoldDB" id="A0A941W0Y5"/>
<evidence type="ECO:0000313" key="6">
    <source>
        <dbReference type="EMBL" id="MBS1257334.1"/>
    </source>
</evidence>
<dbReference type="GO" id="GO:0006351">
    <property type="term" value="P:DNA-templated transcription"/>
    <property type="evidence" value="ECO:0007669"/>
    <property type="project" value="InterPro"/>
</dbReference>
<dbReference type="PANTHER" id="PTHR44943">
    <property type="entry name" value="CELLULOSE SYNTHASE OPERON PROTEIN C"/>
    <property type="match status" value="1"/>
</dbReference>
<dbReference type="PROSITE" id="PS50005">
    <property type="entry name" value="TPR"/>
    <property type="match status" value="2"/>
</dbReference>
<dbReference type="Pfam" id="PF07719">
    <property type="entry name" value="TPR_2"/>
    <property type="match status" value="1"/>
</dbReference>